<protein>
    <recommendedName>
        <fullName evidence="4">Peptidase S8/S53 domain-containing protein</fullName>
    </recommendedName>
</protein>
<sequence>MYQRALQGFEKTLGPHHTSTLDTVHNLGNLYADQVNNLGILYSDQGKPKEAEEMFQRAVQGYNAILGPNHHKTQRVLRNLQSLGQVEVEPQELLEEHQSPKTGPITLRPSFEALPTTVVVTGQDGKTTSRIIVPPPLSVPTAPRQDPNDPNQPGTTSPGQDPDHPVTDDPPEDEDDGDDTDPPVPFPWPSGTIEPVIDPKKPTPPGGHRVSCTAWFFLLYVSWDDLRIKVDFWDIILPPGGIGLNGQFPSVPPEPNPCERTTTKLTIESTSYGTTTTQGTVRTTTTPTFSREFSMVGCAVKDTSTTSTTTACDAPTKRAVAPIAEDEDSEFAELVIFPNAASYGIENTGMTIPVLQPPNGWTPSQRAAEDYYKAWAPSHICAAPGETWDRPIGGYLDRVSRKWKTTNSPVLQVYVIESKITPLDMRTANYGNWRASSITDIDRGTKVASMPNVLLVASGGNAKGNNNQTNEIALEAYPALLASEGALPNLIAVGATDKLGRRALFSKGSDDQVVYAPRKDVDVALAGGAQPKSKPHHFVTTHIIAGLVAYFRVLSGPLKSQLERPATVKVLVLKMRGALRGANDRSSPAAYTRRNNKYGRRVPSIWNGHLKKDVSCFVQMGAPGCPKIDLADRTPVSDSTLAKLATLAAAEAKVQEAAKDRQRQSLTAVGHPRLPVRPAAAPSSLVTGVDQTGQKASRLTSSTRPGCRGQHTFLVFRISPRTTHCQQTVSHQPRFQFATPPTQAKSAYIDAPPVDQQSGTLSHAAPSGGPDSIQLRLHHLVDAVRAGPRRRPDGLRHALALHCHLNQARRPPQADSLIRLP</sequence>
<dbReference type="InterPro" id="IPR011990">
    <property type="entry name" value="TPR-like_helical_dom_sf"/>
</dbReference>
<feature type="region of interest" description="Disordered" evidence="1">
    <location>
        <begin position="666"/>
        <end position="704"/>
    </location>
</feature>
<feature type="compositionally biased region" description="Polar residues" evidence="1">
    <location>
        <begin position="148"/>
        <end position="159"/>
    </location>
</feature>
<dbReference type="Gene3D" id="1.25.40.10">
    <property type="entry name" value="Tetratricopeptide repeat domain"/>
    <property type="match status" value="2"/>
</dbReference>
<dbReference type="SUPFAM" id="SSF52743">
    <property type="entry name" value="Subtilisin-like"/>
    <property type="match status" value="1"/>
</dbReference>
<reference evidence="2 3" key="1">
    <citation type="submission" date="2018-06" db="EMBL/GenBank/DDBJ databases">
        <title>Complete Genomes of Monosporascus.</title>
        <authorList>
            <person name="Robinson A.J."/>
            <person name="Natvig D.O."/>
        </authorList>
    </citation>
    <scope>NUCLEOTIDE SEQUENCE [LARGE SCALE GENOMIC DNA]</scope>
    <source>
        <strain evidence="2 3">CBS 609.92</strain>
    </source>
</reference>
<dbReference type="Proteomes" id="UP000294003">
    <property type="component" value="Unassembled WGS sequence"/>
</dbReference>
<organism evidence="2 3">
    <name type="scientific">Monosporascus cannonballus</name>
    <dbReference type="NCBI Taxonomy" id="155416"/>
    <lineage>
        <taxon>Eukaryota</taxon>
        <taxon>Fungi</taxon>
        <taxon>Dikarya</taxon>
        <taxon>Ascomycota</taxon>
        <taxon>Pezizomycotina</taxon>
        <taxon>Sordariomycetes</taxon>
        <taxon>Xylariomycetidae</taxon>
        <taxon>Xylariales</taxon>
        <taxon>Xylariales incertae sedis</taxon>
        <taxon>Monosporascus</taxon>
    </lineage>
</organism>
<evidence type="ECO:0000313" key="2">
    <source>
        <dbReference type="EMBL" id="RYO76931.1"/>
    </source>
</evidence>
<gene>
    <name evidence="2" type="ORF">DL762_009601</name>
</gene>
<dbReference type="InterPro" id="IPR053137">
    <property type="entry name" value="NLR-like"/>
</dbReference>
<feature type="compositionally biased region" description="Acidic residues" evidence="1">
    <location>
        <begin position="169"/>
        <end position="181"/>
    </location>
</feature>
<name>A0ABY0GTS5_9PEZI</name>
<evidence type="ECO:0000313" key="3">
    <source>
        <dbReference type="Proteomes" id="UP000294003"/>
    </source>
</evidence>
<dbReference type="PANTHER" id="PTHR46082">
    <property type="entry name" value="ATP/GTP-BINDING PROTEIN-RELATED"/>
    <property type="match status" value="1"/>
</dbReference>
<feature type="region of interest" description="Disordered" evidence="1">
    <location>
        <begin position="121"/>
        <end position="207"/>
    </location>
</feature>
<dbReference type="SUPFAM" id="SSF48452">
    <property type="entry name" value="TPR-like"/>
    <property type="match status" value="1"/>
</dbReference>
<dbReference type="InterPro" id="IPR036852">
    <property type="entry name" value="Peptidase_S8/S53_dom_sf"/>
</dbReference>
<comment type="caution">
    <text evidence="2">The sequence shown here is derived from an EMBL/GenBank/DDBJ whole genome shotgun (WGS) entry which is preliminary data.</text>
</comment>
<proteinExistence type="predicted"/>
<evidence type="ECO:0008006" key="4">
    <source>
        <dbReference type="Google" id="ProtNLM"/>
    </source>
</evidence>
<dbReference type="EMBL" id="QJNS01000523">
    <property type="protein sequence ID" value="RYO76931.1"/>
    <property type="molecule type" value="Genomic_DNA"/>
</dbReference>
<keyword evidence="3" id="KW-1185">Reference proteome</keyword>
<dbReference type="PANTHER" id="PTHR46082:SF6">
    <property type="entry name" value="AAA+ ATPASE DOMAIN-CONTAINING PROTEIN-RELATED"/>
    <property type="match status" value="1"/>
</dbReference>
<dbReference type="Pfam" id="PF13374">
    <property type="entry name" value="TPR_10"/>
    <property type="match status" value="1"/>
</dbReference>
<accession>A0ABY0GTS5</accession>
<feature type="region of interest" description="Disordered" evidence="1">
    <location>
        <begin position="752"/>
        <end position="771"/>
    </location>
</feature>
<evidence type="ECO:0000256" key="1">
    <source>
        <dbReference type="SAM" id="MobiDB-lite"/>
    </source>
</evidence>
<feature type="compositionally biased region" description="Polar residues" evidence="1">
    <location>
        <begin position="684"/>
        <end position="704"/>
    </location>
</feature>
<dbReference type="Gene3D" id="3.40.50.200">
    <property type="entry name" value="Peptidase S8/S53 domain"/>
    <property type="match status" value="1"/>
</dbReference>
<feature type="compositionally biased region" description="Polar residues" evidence="1">
    <location>
        <begin position="121"/>
        <end position="130"/>
    </location>
</feature>